<dbReference type="Gene3D" id="3.40.630.150">
    <property type="entry name" value="Malonyl-CoA decarboxylase, catalytic domain"/>
    <property type="match status" value="1"/>
</dbReference>
<keyword evidence="4" id="KW-1185">Reference proteome</keyword>
<proteinExistence type="predicted"/>
<evidence type="ECO:0000313" key="4">
    <source>
        <dbReference type="Proteomes" id="UP001596292"/>
    </source>
</evidence>
<comment type="caution">
    <text evidence="3">The sequence shown here is derived from an EMBL/GenBank/DDBJ whole genome shotgun (WGS) entry which is preliminary data.</text>
</comment>
<protein>
    <submittedName>
        <fullName evidence="3">Malonyl-CoA decarboxylase</fullName>
    </submittedName>
</protein>
<dbReference type="Gene3D" id="1.20.140.90">
    <property type="entry name" value="Malonyl-CoA decarboxylase, oligemerization domain"/>
    <property type="match status" value="1"/>
</dbReference>
<dbReference type="Proteomes" id="UP001596292">
    <property type="component" value="Unassembled WGS sequence"/>
</dbReference>
<reference evidence="4" key="1">
    <citation type="journal article" date="2019" name="Int. J. Syst. Evol. Microbiol.">
        <title>The Global Catalogue of Microorganisms (GCM) 10K type strain sequencing project: providing services to taxonomists for standard genome sequencing and annotation.</title>
        <authorList>
            <consortium name="The Broad Institute Genomics Platform"/>
            <consortium name="The Broad Institute Genome Sequencing Center for Infectious Disease"/>
            <person name="Wu L."/>
            <person name="Ma J."/>
        </authorList>
    </citation>
    <scope>NUCLEOTIDE SEQUENCE [LARGE SCALE GENOMIC DNA]</scope>
    <source>
        <strain evidence="4">CCUG 48316</strain>
    </source>
</reference>
<dbReference type="EMBL" id="JBHSWN010000001">
    <property type="protein sequence ID" value="MFC6791895.1"/>
    <property type="molecule type" value="Genomic_DNA"/>
</dbReference>
<organism evidence="3 4">
    <name type="scientific">Methylobacterium komagatae</name>
    <dbReference type="NCBI Taxonomy" id="374425"/>
    <lineage>
        <taxon>Bacteria</taxon>
        <taxon>Pseudomonadati</taxon>
        <taxon>Pseudomonadota</taxon>
        <taxon>Alphaproteobacteria</taxon>
        <taxon>Hyphomicrobiales</taxon>
        <taxon>Methylobacteriaceae</taxon>
        <taxon>Methylobacterium</taxon>
    </lineage>
</organism>
<dbReference type="Pfam" id="PF17408">
    <property type="entry name" value="MCD_N"/>
    <property type="match status" value="1"/>
</dbReference>
<dbReference type="PANTHER" id="PTHR28641">
    <property type="match status" value="1"/>
</dbReference>
<dbReference type="InterPro" id="IPR042303">
    <property type="entry name" value="Malonyl_CoA_deC_C_sf"/>
</dbReference>
<dbReference type="Pfam" id="PF05292">
    <property type="entry name" value="MCD"/>
    <property type="match status" value="1"/>
</dbReference>
<feature type="domain" description="Malonyl-CoA decarboxylase C-terminal" evidence="1">
    <location>
        <begin position="189"/>
        <end position="435"/>
    </location>
</feature>
<sequence>MAAISFFGDLLQTISDRGRDLVGLGRGDIAARAGAADLARLCDDLISRRGEASGVALARAILDRYAHLSAAERHEFLRAIALDFGADHRAVDAAITAYLANPSRARLGTLHEAAEPRSQELIRRLNLARGGTLSLVRMREDLFDLRRDLRKESRGAKGGGDKADAALLDAADSLDSDFEHLFASWFNRGFLVLRHIDWTTPAHILEKIIRYEAVHAIADWDDLRARIEPPDRRCFAFFHPALADEPLIFVEVALTDTIAPAIAPILSRERKPLPPRSATTAIFYSISNCQKGLAGVTFGNFLIKQVVEDLAREIPSLKTFVTLSPVPGFATWLTRERRADSPQSLLPEDVEALRGLDIPGWHEDKTLSETIRKAMIPAAAAYFLRAKNERGRPLDPVARFHLGNGARLERINFLGDVSDKGIGQSHGLMVNYLYDLGAIEKNHETYANLGTVAASSSVSRELRASKLPPPRAVALADA</sequence>
<gene>
    <name evidence="3" type="ORF">ACFQE0_21215</name>
</gene>
<dbReference type="InterPro" id="IPR038917">
    <property type="entry name" value="Malonyl_CoA_deC"/>
</dbReference>
<dbReference type="InterPro" id="IPR007956">
    <property type="entry name" value="Malonyl_CoA_deC_C"/>
</dbReference>
<evidence type="ECO:0000259" key="2">
    <source>
        <dbReference type="Pfam" id="PF17408"/>
    </source>
</evidence>
<dbReference type="PANTHER" id="PTHR28641:SF1">
    <property type="entry name" value="MALONYL-COA DECARBOXYLASE, MITOCHONDRIAL"/>
    <property type="match status" value="1"/>
</dbReference>
<dbReference type="InterPro" id="IPR035372">
    <property type="entry name" value="MCD_N"/>
</dbReference>
<evidence type="ECO:0000313" key="3">
    <source>
        <dbReference type="EMBL" id="MFC6791895.1"/>
    </source>
</evidence>
<accession>A0ABW2BQP2</accession>
<dbReference type="RefSeq" id="WP_378973186.1">
    <property type="nucleotide sequence ID" value="NZ_JBHSWN010000001.1"/>
</dbReference>
<evidence type="ECO:0000259" key="1">
    <source>
        <dbReference type="Pfam" id="PF05292"/>
    </source>
</evidence>
<feature type="domain" description="Malonyl-CoA decarboxylase N-terminal" evidence="2">
    <location>
        <begin position="84"/>
        <end position="186"/>
    </location>
</feature>
<name>A0ABW2BQP2_9HYPH</name>
<dbReference type="InterPro" id="IPR038351">
    <property type="entry name" value="MCD_N_sf"/>
</dbReference>